<reference evidence="1" key="1">
    <citation type="submission" date="2023-04" db="EMBL/GenBank/DDBJ databases">
        <title>Draft Genome sequencing of Naganishia species isolated from polar environments using Oxford Nanopore Technology.</title>
        <authorList>
            <person name="Leo P."/>
            <person name="Venkateswaran K."/>
        </authorList>
    </citation>
    <scope>NUCLEOTIDE SEQUENCE</scope>
    <source>
        <strain evidence="1">MNA-CCFEE 5423</strain>
    </source>
</reference>
<proteinExistence type="predicted"/>
<organism evidence="1 2">
    <name type="scientific">Naganishia friedmannii</name>
    <dbReference type="NCBI Taxonomy" id="89922"/>
    <lineage>
        <taxon>Eukaryota</taxon>
        <taxon>Fungi</taxon>
        <taxon>Dikarya</taxon>
        <taxon>Basidiomycota</taxon>
        <taxon>Agaricomycotina</taxon>
        <taxon>Tremellomycetes</taxon>
        <taxon>Filobasidiales</taxon>
        <taxon>Filobasidiaceae</taxon>
        <taxon>Naganishia</taxon>
    </lineage>
</organism>
<comment type="caution">
    <text evidence="1">The sequence shown here is derived from an EMBL/GenBank/DDBJ whole genome shotgun (WGS) entry which is preliminary data.</text>
</comment>
<sequence length="243" mass="25180">MLASTITLFATLAVAFAAPVVEERQSTWGGYDWTKGIGSSTPTTGSTGGCPAYEVISARGTTESQAAPYGNTATVNGIINAVGGNSARYEVVYAVWNTGSRDITFETADTNFATGPAIGAADLVKHVNNRLSSCPNTKFVLIGYLQGAMVTVTAENNSQLPRNSIVAVILYGNPYWLPGRPENSGTARFGFGDASAFGVKTPLSGDIICTSTGSIYAHLAYSGSTQQAQAIAFATAQLRAAGI</sequence>
<evidence type="ECO:0000313" key="1">
    <source>
        <dbReference type="EMBL" id="KAJ9103984.1"/>
    </source>
</evidence>
<dbReference type="EMBL" id="JASBWT010000006">
    <property type="protein sequence ID" value="KAJ9103984.1"/>
    <property type="molecule type" value="Genomic_DNA"/>
</dbReference>
<protein>
    <submittedName>
        <fullName evidence="1">Uncharacterized protein</fullName>
    </submittedName>
</protein>
<dbReference type="Proteomes" id="UP001227268">
    <property type="component" value="Unassembled WGS sequence"/>
</dbReference>
<keyword evidence="2" id="KW-1185">Reference proteome</keyword>
<name>A0ACC2VY42_9TREE</name>
<accession>A0ACC2VY42</accession>
<gene>
    <name evidence="1" type="ORF">QFC21_002447</name>
</gene>
<evidence type="ECO:0000313" key="2">
    <source>
        <dbReference type="Proteomes" id="UP001227268"/>
    </source>
</evidence>